<feature type="repeat" description="WD" evidence="8">
    <location>
        <begin position="349"/>
        <end position="382"/>
    </location>
</feature>
<dbReference type="GO" id="GO:0000123">
    <property type="term" value="C:histone acetyltransferase complex"/>
    <property type="evidence" value="ECO:0007669"/>
    <property type="project" value="TreeGrafter"/>
</dbReference>
<evidence type="ECO:0000256" key="6">
    <source>
        <dbReference type="ARBA" id="ARBA00023163"/>
    </source>
</evidence>
<reference evidence="10" key="1">
    <citation type="submission" date="2023-09" db="UniProtKB">
        <authorList>
            <consortium name="Ensembl"/>
        </authorList>
    </citation>
    <scope>IDENTIFICATION</scope>
</reference>
<dbReference type="GeneID" id="102194510"/>
<dbReference type="GO" id="GO:0003713">
    <property type="term" value="F:transcription coactivator activity"/>
    <property type="evidence" value="ECO:0007669"/>
    <property type="project" value="TreeGrafter"/>
</dbReference>
<keyword evidence="4" id="KW-0677">Repeat</keyword>
<evidence type="ECO:0000256" key="5">
    <source>
        <dbReference type="ARBA" id="ARBA00023015"/>
    </source>
</evidence>
<dbReference type="SMART" id="SM00320">
    <property type="entry name" value="WD40"/>
    <property type="match status" value="6"/>
</dbReference>
<dbReference type="STRING" id="303518.ENSPNYP00000031127"/>
<organism evidence="10">
    <name type="scientific">Pundamilia nyererei</name>
    <dbReference type="NCBI Taxonomy" id="303518"/>
    <lineage>
        <taxon>Eukaryota</taxon>
        <taxon>Metazoa</taxon>
        <taxon>Chordata</taxon>
        <taxon>Craniata</taxon>
        <taxon>Vertebrata</taxon>
        <taxon>Euteleostomi</taxon>
        <taxon>Actinopterygii</taxon>
        <taxon>Neopterygii</taxon>
        <taxon>Teleostei</taxon>
        <taxon>Neoteleostei</taxon>
        <taxon>Acanthomorphata</taxon>
        <taxon>Ovalentaria</taxon>
        <taxon>Cichlomorphae</taxon>
        <taxon>Cichliformes</taxon>
        <taxon>Cichlidae</taxon>
        <taxon>African cichlids</taxon>
        <taxon>Pseudocrenilabrinae</taxon>
        <taxon>Haplochromini</taxon>
        <taxon>Pundamilia</taxon>
    </lineage>
</organism>
<proteinExistence type="inferred from homology"/>
<dbReference type="PROSITE" id="PS00678">
    <property type="entry name" value="WD_REPEATS_1"/>
    <property type="match status" value="2"/>
</dbReference>
<comment type="similarity">
    <text evidence="2">Belongs to the WD repeat TAF5 family.</text>
</comment>
<dbReference type="InterPro" id="IPR015943">
    <property type="entry name" value="WD40/YVTN_repeat-like_dom_sf"/>
</dbReference>
<dbReference type="CDD" id="cd08044">
    <property type="entry name" value="TAF5_NTD2"/>
    <property type="match status" value="1"/>
</dbReference>
<evidence type="ECO:0000256" key="7">
    <source>
        <dbReference type="ARBA" id="ARBA00023242"/>
    </source>
</evidence>
<evidence type="ECO:0000256" key="8">
    <source>
        <dbReference type="PROSITE-ProRule" id="PRU00221"/>
    </source>
</evidence>
<dbReference type="GO" id="GO:0016251">
    <property type="term" value="F:RNA polymerase II general transcription initiation factor activity"/>
    <property type="evidence" value="ECO:0007669"/>
    <property type="project" value="TreeGrafter"/>
</dbReference>
<name>A0A3B4H5R0_9CICH</name>
<feature type="repeat" description="WD" evidence="8">
    <location>
        <begin position="475"/>
        <end position="516"/>
    </location>
</feature>
<dbReference type="SUPFAM" id="SSF160897">
    <property type="entry name" value="Taf5 N-terminal domain-like"/>
    <property type="match status" value="1"/>
</dbReference>
<evidence type="ECO:0000256" key="1">
    <source>
        <dbReference type="ARBA" id="ARBA00004123"/>
    </source>
</evidence>
<reference evidence="12 13" key="2">
    <citation type="submission" date="2025-04" db="UniProtKB">
        <authorList>
            <consortium name="RefSeq"/>
        </authorList>
    </citation>
    <scope>IDENTIFICATION</scope>
</reference>
<keyword evidence="11" id="KW-1185">Reference proteome</keyword>
<dbReference type="CDD" id="cd00200">
    <property type="entry name" value="WD40"/>
    <property type="match status" value="1"/>
</dbReference>
<keyword evidence="7" id="KW-0539">Nucleus</keyword>
<dbReference type="PROSITE" id="PS50082">
    <property type="entry name" value="WD_REPEATS_2"/>
    <property type="match status" value="5"/>
</dbReference>
<dbReference type="FunFam" id="2.130.10.10:FF:000202">
    <property type="entry name" value="TAF5-like RNA polymerase II p300/CBP-associated factor-associated factor 65 kDa subunit 5L"/>
    <property type="match status" value="1"/>
</dbReference>
<evidence type="ECO:0000313" key="13">
    <source>
        <dbReference type="RefSeq" id="XP_005751727.1"/>
    </source>
</evidence>
<accession>A0A3B4H5R0</accession>
<dbReference type="InterPro" id="IPR001680">
    <property type="entry name" value="WD40_rpt"/>
</dbReference>
<evidence type="ECO:0000256" key="3">
    <source>
        <dbReference type="ARBA" id="ARBA00022574"/>
    </source>
</evidence>
<dbReference type="RefSeq" id="XP_005751727.1">
    <property type="nucleotide sequence ID" value="XM_005751670.1"/>
</dbReference>
<dbReference type="Pfam" id="PF00400">
    <property type="entry name" value="WD40"/>
    <property type="match status" value="5"/>
</dbReference>
<feature type="repeat" description="WD" evidence="8">
    <location>
        <begin position="517"/>
        <end position="558"/>
    </location>
</feature>
<evidence type="ECO:0000256" key="2">
    <source>
        <dbReference type="ARBA" id="ARBA00009435"/>
    </source>
</evidence>
<dbReference type="InterPro" id="IPR036322">
    <property type="entry name" value="WD40_repeat_dom_sf"/>
</dbReference>
<protein>
    <submittedName>
        <fullName evidence="12 13">TAF5-like RNA polymerase II p300/CBP-associated factor-associated factor 65 kDa subunit 5L</fullName>
    </submittedName>
    <submittedName>
        <fullName evidence="10">TATA-box binding protein associated factor 5 like</fullName>
    </submittedName>
</protein>
<dbReference type="InterPro" id="IPR007582">
    <property type="entry name" value="TFIID_NTD2"/>
</dbReference>
<dbReference type="AlphaFoldDB" id="A0A3B4H5R0"/>
<dbReference type="PRINTS" id="PR00320">
    <property type="entry name" value="GPROTEINBRPT"/>
</dbReference>
<evidence type="ECO:0000313" key="11">
    <source>
        <dbReference type="Proteomes" id="UP000695023"/>
    </source>
</evidence>
<evidence type="ECO:0000313" key="10">
    <source>
        <dbReference type="Ensembl" id="ENSPNYP00000031127.1"/>
    </source>
</evidence>
<dbReference type="SUPFAM" id="SSF50978">
    <property type="entry name" value="WD40 repeat-like"/>
    <property type="match status" value="1"/>
</dbReference>
<evidence type="ECO:0000259" key="9">
    <source>
        <dbReference type="Pfam" id="PF04494"/>
    </source>
</evidence>
<dbReference type="InterPro" id="IPR020472">
    <property type="entry name" value="WD40_PAC1"/>
</dbReference>
<dbReference type="GO" id="GO:0005634">
    <property type="term" value="C:nucleus"/>
    <property type="evidence" value="ECO:0007669"/>
    <property type="project" value="UniProtKB-SubCell"/>
</dbReference>
<dbReference type="Proteomes" id="UP000695023">
    <property type="component" value="Unplaced"/>
</dbReference>
<keyword evidence="3 8" id="KW-0853">WD repeat</keyword>
<feature type="repeat" description="WD" evidence="8">
    <location>
        <begin position="391"/>
        <end position="432"/>
    </location>
</feature>
<keyword evidence="6" id="KW-0804">Transcription</keyword>
<sequence>MKRIRTEQIQYAVAQYLKRRQYVDTDGSLKGAKLYQSPEEMAASLTVQTESGCSNVVSAAPCQYDPQQYEIQYSKLRAFLSEADISWAKEVSSVLYPLFVYLHLDMVRFGLKGAVDGFYSRFHGAFLQDSEQRTIIEQLRHVLSAQDIVTNPKLNAFLEHKYVVHLTEPAYGYLLRYLQSEDNSALCRILSTHLQLEVSALRRTDYQLYGAAGGSTAAPNSTSSWAGVDGTESGDGVEVPAGIPQNEAALEALQDCVKKVREGPPSLTTVCFYAFHHTEQMLNTAEVSADSRLLAGGFDTSTVKLWSLRARKLKARPHQADVSHIHLACDVLEEEVDEEDSSGSEIKTLRGHSGPVFRTAFLTDSSGLLSCSEDTTIRYWDLGSFTNTVLYQGHVYPVWDVDVSPCSLYFASCSHDRTARLWTFSRTYPLRLYAGHLSDVDCVKFHPNSNYLATGSTDKTVRLWSTQQGASVRLFTGHRGPVLSLAFSPNGKYLASAGEDQRVKLWDLASGTLFKDLRGHTDSVTSLSFSPDSSLVASSSMDNSVRVWDIRNSHGGTSADSSSSELVGMYTGNTSNVLNVQFMACNLLLVTGTAQEKAEQ</sequence>
<gene>
    <name evidence="12 13" type="primary">taf5l</name>
</gene>
<dbReference type="PROSITE" id="PS50294">
    <property type="entry name" value="WD_REPEATS_REGION"/>
    <property type="match status" value="4"/>
</dbReference>
<evidence type="ECO:0000256" key="4">
    <source>
        <dbReference type="ARBA" id="ARBA00022737"/>
    </source>
</evidence>
<dbReference type="Pfam" id="PF04494">
    <property type="entry name" value="TFIID_NTD2"/>
    <property type="match status" value="1"/>
</dbReference>
<dbReference type="OrthoDB" id="10266330at2759"/>
<dbReference type="RefSeq" id="XP_005751726.1">
    <property type="nucleotide sequence ID" value="XM_005751669.1"/>
</dbReference>
<dbReference type="PANTHER" id="PTHR19879:SF6">
    <property type="entry name" value="TAF5-LIKE RNA POLYMERASE II P300_CBP-ASSOCIATED FACTOR-ASSOCIATED FACTOR 65 KDA SUBUNIT 5L"/>
    <property type="match status" value="1"/>
</dbReference>
<feature type="repeat" description="WD" evidence="8">
    <location>
        <begin position="433"/>
        <end position="474"/>
    </location>
</feature>
<dbReference type="CTD" id="27097"/>
<comment type="subcellular location">
    <subcellularLocation>
        <location evidence="1">Nucleus</location>
    </subcellularLocation>
</comment>
<feature type="domain" description="TFIID subunit TAF5 NTD2" evidence="9">
    <location>
        <begin position="64"/>
        <end position="194"/>
    </location>
</feature>
<dbReference type="InterPro" id="IPR037264">
    <property type="entry name" value="TFIID_NTD2_sf"/>
</dbReference>
<dbReference type="Ensembl" id="ENSPNYT00000031877.1">
    <property type="protein sequence ID" value="ENSPNYP00000031127.1"/>
    <property type="gene ID" value="ENSPNYG00000023473.1"/>
</dbReference>
<dbReference type="GeneTree" id="ENSGT00940000153342"/>
<dbReference type="Gene3D" id="1.25.40.500">
    <property type="entry name" value="TFIID subunit TAF5, NTD2 domain"/>
    <property type="match status" value="1"/>
</dbReference>
<dbReference type="PANTHER" id="PTHR19879">
    <property type="entry name" value="TRANSCRIPTION INITIATION FACTOR TFIID"/>
    <property type="match status" value="1"/>
</dbReference>
<dbReference type="Gene3D" id="2.130.10.10">
    <property type="entry name" value="YVTN repeat-like/Quinoprotein amine dehydrogenase"/>
    <property type="match status" value="3"/>
</dbReference>
<keyword evidence="5" id="KW-0805">Transcription regulation</keyword>
<dbReference type="InterPro" id="IPR019775">
    <property type="entry name" value="WD40_repeat_CS"/>
</dbReference>
<evidence type="ECO:0000313" key="12">
    <source>
        <dbReference type="RefSeq" id="XP_005751726.1"/>
    </source>
</evidence>